<dbReference type="Proteomes" id="UP001227268">
    <property type="component" value="Unassembled WGS sequence"/>
</dbReference>
<reference evidence="1" key="1">
    <citation type="submission" date="2023-04" db="EMBL/GenBank/DDBJ databases">
        <title>Draft Genome sequencing of Naganishia species isolated from polar environments using Oxford Nanopore Technology.</title>
        <authorList>
            <person name="Leo P."/>
            <person name="Venkateswaran K."/>
        </authorList>
    </citation>
    <scope>NUCLEOTIDE SEQUENCE</scope>
    <source>
        <strain evidence="1">MNA-CCFEE 5423</strain>
    </source>
</reference>
<name>A0ACC2VJV4_9TREE</name>
<organism evidence="1 2">
    <name type="scientific">Naganishia friedmannii</name>
    <dbReference type="NCBI Taxonomy" id="89922"/>
    <lineage>
        <taxon>Eukaryota</taxon>
        <taxon>Fungi</taxon>
        <taxon>Dikarya</taxon>
        <taxon>Basidiomycota</taxon>
        <taxon>Agaricomycotina</taxon>
        <taxon>Tremellomycetes</taxon>
        <taxon>Filobasidiales</taxon>
        <taxon>Filobasidiaceae</taxon>
        <taxon>Naganishia</taxon>
    </lineage>
</organism>
<protein>
    <submittedName>
        <fullName evidence="1">Uncharacterized protein</fullName>
    </submittedName>
</protein>
<evidence type="ECO:0000313" key="1">
    <source>
        <dbReference type="EMBL" id="KAJ9099180.1"/>
    </source>
</evidence>
<sequence length="530" mass="59808">MADSENSHVFTCISCAVAFNDPALQRQHFASDWHRYNMKRRVALLPPVSAQSFNTKVIERREQTAVKPDPRSMQCDACRKVFATENAYRTHITSKKHRITEAKWAEQQAGRVKMGAEENVPGEHEQQMQMQFEQEGADEEAEAVEEETTEQTTEQPEASTAKATSPEADQPMEEVEEEEPTLEESIDAKLARARGRIPPNGCLFCTHLSEDIEANLQHMAVKHSFFLPDTEYLVDVEGLLQYLGEKIAIGNVCLYCPANIIDEDGHPASHEFGSLEAVRAHMNAKGHCKLAYDTEWERQEISEYYDFEASYPDAEERRERRKAREERRAERAERRTARAAKRNAKAEQDAADGWEEVADDGAMVEDVDEVVEEAESEPESDVSADTDEEDESDFEESGAALAPDGLSLRLPSGRTLGHRSLRVYYNQHLRPLPDAENPDESNPSTAVTIKLRAIRQRLADPTLAIIPVTGGAGGFGRGLQTMNVRNAGEARWAKKMARDNRDLKKRELHMTRVAIKVHNSQKHFRDPLLQ</sequence>
<dbReference type="EMBL" id="JASBWT010000013">
    <property type="protein sequence ID" value="KAJ9099180.1"/>
    <property type="molecule type" value="Genomic_DNA"/>
</dbReference>
<proteinExistence type="predicted"/>
<evidence type="ECO:0000313" key="2">
    <source>
        <dbReference type="Proteomes" id="UP001227268"/>
    </source>
</evidence>
<accession>A0ACC2VJV4</accession>
<keyword evidence="2" id="KW-1185">Reference proteome</keyword>
<comment type="caution">
    <text evidence="1">The sequence shown here is derived from an EMBL/GenBank/DDBJ whole genome shotgun (WGS) entry which is preliminary data.</text>
</comment>
<gene>
    <name evidence="1" type="ORF">QFC21_004060</name>
</gene>